<evidence type="ECO:0000313" key="3">
    <source>
        <dbReference type="Proteomes" id="UP000193560"/>
    </source>
</evidence>
<gene>
    <name evidence="2" type="ORF">BCR42DRAFT_373551</name>
</gene>
<keyword evidence="1" id="KW-0812">Transmembrane</keyword>
<name>A0A1X2IKG5_9FUNG</name>
<dbReference type="AlphaFoldDB" id="A0A1X2IKG5"/>
<feature type="transmembrane region" description="Helical" evidence="1">
    <location>
        <begin position="115"/>
        <end position="133"/>
    </location>
</feature>
<feature type="transmembrane region" description="Helical" evidence="1">
    <location>
        <begin position="139"/>
        <end position="156"/>
    </location>
</feature>
<keyword evidence="1" id="KW-0472">Membrane</keyword>
<sequence length="195" mass="22252">MASRQHGSPFNDHDPFYNGGGYYGHGERINDFSIFMMDHHVRMYWIAFFALLAYWGFLWFLRHVFGDGHHVRSGATTAEEEVAAPPQNNTGGYSRWIRRPGTTSTHHRLTRASQVLGDLILMLLSVLVLNTVGQGSTRSIMILTWVFFGFAVFWSIFEAAKESHIARFIFGMIFYGITLAIGILAFKHGFHGFYH</sequence>
<accession>A0A1X2IKG5</accession>
<comment type="caution">
    <text evidence="2">The sequence shown here is derived from an EMBL/GenBank/DDBJ whole genome shotgun (WGS) entry which is preliminary data.</text>
</comment>
<organism evidence="2 3">
    <name type="scientific">Absidia repens</name>
    <dbReference type="NCBI Taxonomy" id="90262"/>
    <lineage>
        <taxon>Eukaryota</taxon>
        <taxon>Fungi</taxon>
        <taxon>Fungi incertae sedis</taxon>
        <taxon>Mucoromycota</taxon>
        <taxon>Mucoromycotina</taxon>
        <taxon>Mucoromycetes</taxon>
        <taxon>Mucorales</taxon>
        <taxon>Cunninghamellaceae</taxon>
        <taxon>Absidia</taxon>
    </lineage>
</organism>
<evidence type="ECO:0000313" key="2">
    <source>
        <dbReference type="EMBL" id="ORZ18048.1"/>
    </source>
</evidence>
<evidence type="ECO:0000256" key="1">
    <source>
        <dbReference type="SAM" id="Phobius"/>
    </source>
</evidence>
<keyword evidence="3" id="KW-1185">Reference proteome</keyword>
<reference evidence="2 3" key="1">
    <citation type="submission" date="2016-07" db="EMBL/GenBank/DDBJ databases">
        <title>Pervasive Adenine N6-methylation of Active Genes in Fungi.</title>
        <authorList>
            <consortium name="DOE Joint Genome Institute"/>
            <person name="Mondo S.J."/>
            <person name="Dannebaum R.O."/>
            <person name="Kuo R.C."/>
            <person name="Labutti K."/>
            <person name="Haridas S."/>
            <person name="Kuo A."/>
            <person name="Salamov A."/>
            <person name="Ahrendt S.R."/>
            <person name="Lipzen A."/>
            <person name="Sullivan W."/>
            <person name="Andreopoulos W.B."/>
            <person name="Clum A."/>
            <person name="Lindquist E."/>
            <person name="Daum C."/>
            <person name="Ramamoorthy G.K."/>
            <person name="Gryganskyi A."/>
            <person name="Culley D."/>
            <person name="Magnuson J.K."/>
            <person name="James T.Y."/>
            <person name="O'Malley M.A."/>
            <person name="Stajich J.E."/>
            <person name="Spatafora J.W."/>
            <person name="Visel A."/>
            <person name="Grigoriev I.V."/>
        </authorList>
    </citation>
    <scope>NUCLEOTIDE SEQUENCE [LARGE SCALE GENOMIC DNA]</scope>
    <source>
        <strain evidence="2 3">NRRL 1336</strain>
    </source>
</reference>
<keyword evidence="1" id="KW-1133">Transmembrane helix</keyword>
<dbReference type="Proteomes" id="UP000193560">
    <property type="component" value="Unassembled WGS sequence"/>
</dbReference>
<dbReference type="EMBL" id="MCGE01000009">
    <property type="protein sequence ID" value="ORZ18048.1"/>
    <property type="molecule type" value="Genomic_DNA"/>
</dbReference>
<feature type="transmembrane region" description="Helical" evidence="1">
    <location>
        <begin position="168"/>
        <end position="186"/>
    </location>
</feature>
<feature type="transmembrane region" description="Helical" evidence="1">
    <location>
        <begin position="43"/>
        <end position="61"/>
    </location>
</feature>
<dbReference type="OrthoDB" id="2446850at2759"/>
<protein>
    <submittedName>
        <fullName evidence="2">Uncharacterized protein</fullName>
    </submittedName>
</protein>
<proteinExistence type="predicted"/>